<evidence type="ECO:0000313" key="4">
    <source>
        <dbReference type="EMBL" id="GGM49538.1"/>
    </source>
</evidence>
<evidence type="ECO:0000313" key="5">
    <source>
        <dbReference type="Proteomes" id="UP000637578"/>
    </source>
</evidence>
<protein>
    <submittedName>
        <fullName evidence="4">Methyltransferase</fullName>
    </submittedName>
</protein>
<dbReference type="RefSeq" id="WP_189056341.1">
    <property type="nucleotide sequence ID" value="NZ_BMMK01000007.1"/>
</dbReference>
<name>A0A8J3CA94_9PSEU</name>
<comment type="caution">
    <text evidence="4">The sequence shown here is derived from an EMBL/GenBank/DDBJ whole genome shotgun (WGS) entry which is preliminary data.</text>
</comment>
<keyword evidence="5" id="KW-1185">Reference proteome</keyword>
<dbReference type="PANTHER" id="PTHR43861">
    <property type="entry name" value="TRANS-ACONITATE 2-METHYLTRANSFERASE-RELATED"/>
    <property type="match status" value="1"/>
</dbReference>
<evidence type="ECO:0000256" key="2">
    <source>
        <dbReference type="SAM" id="MobiDB-lite"/>
    </source>
</evidence>
<feature type="domain" description="Methyltransferase type 11" evidence="3">
    <location>
        <begin position="55"/>
        <end position="146"/>
    </location>
</feature>
<dbReference type="InterPro" id="IPR029063">
    <property type="entry name" value="SAM-dependent_MTases_sf"/>
</dbReference>
<dbReference type="PANTHER" id="PTHR43861:SF3">
    <property type="entry name" value="PUTATIVE (AFU_ORTHOLOGUE AFUA_2G14390)-RELATED"/>
    <property type="match status" value="1"/>
</dbReference>
<dbReference type="AlphaFoldDB" id="A0A8J3CA94"/>
<dbReference type="GO" id="GO:0032259">
    <property type="term" value="P:methylation"/>
    <property type="evidence" value="ECO:0007669"/>
    <property type="project" value="UniProtKB-KW"/>
</dbReference>
<dbReference type="InterPro" id="IPR013216">
    <property type="entry name" value="Methyltransf_11"/>
</dbReference>
<keyword evidence="1" id="KW-0808">Transferase</keyword>
<organism evidence="4 5">
    <name type="scientific">Longimycelium tulufanense</name>
    <dbReference type="NCBI Taxonomy" id="907463"/>
    <lineage>
        <taxon>Bacteria</taxon>
        <taxon>Bacillati</taxon>
        <taxon>Actinomycetota</taxon>
        <taxon>Actinomycetes</taxon>
        <taxon>Pseudonocardiales</taxon>
        <taxon>Pseudonocardiaceae</taxon>
        <taxon>Longimycelium</taxon>
    </lineage>
</organism>
<dbReference type="EMBL" id="BMMK01000007">
    <property type="protein sequence ID" value="GGM49538.1"/>
    <property type="molecule type" value="Genomic_DNA"/>
</dbReference>
<dbReference type="GO" id="GO:0008757">
    <property type="term" value="F:S-adenosylmethionine-dependent methyltransferase activity"/>
    <property type="evidence" value="ECO:0007669"/>
    <property type="project" value="InterPro"/>
</dbReference>
<gene>
    <name evidence="4" type="ORF">GCM10012275_20550</name>
</gene>
<keyword evidence="4" id="KW-0489">Methyltransferase</keyword>
<dbReference type="Proteomes" id="UP000637578">
    <property type="component" value="Unassembled WGS sequence"/>
</dbReference>
<reference evidence="4" key="2">
    <citation type="submission" date="2020-09" db="EMBL/GenBank/DDBJ databases">
        <authorList>
            <person name="Sun Q."/>
            <person name="Zhou Y."/>
        </authorList>
    </citation>
    <scope>NUCLEOTIDE SEQUENCE</scope>
    <source>
        <strain evidence="4">CGMCC 4.5737</strain>
    </source>
</reference>
<reference evidence="4" key="1">
    <citation type="journal article" date="2014" name="Int. J. Syst. Evol. Microbiol.">
        <title>Complete genome sequence of Corynebacterium casei LMG S-19264T (=DSM 44701T), isolated from a smear-ripened cheese.</title>
        <authorList>
            <consortium name="US DOE Joint Genome Institute (JGI-PGF)"/>
            <person name="Walter F."/>
            <person name="Albersmeier A."/>
            <person name="Kalinowski J."/>
            <person name="Ruckert C."/>
        </authorList>
    </citation>
    <scope>NUCLEOTIDE SEQUENCE</scope>
    <source>
        <strain evidence="4">CGMCC 4.5737</strain>
    </source>
</reference>
<evidence type="ECO:0000259" key="3">
    <source>
        <dbReference type="Pfam" id="PF08241"/>
    </source>
</evidence>
<dbReference type="Gene3D" id="3.40.50.150">
    <property type="entry name" value="Vaccinia Virus protein VP39"/>
    <property type="match status" value="1"/>
</dbReference>
<proteinExistence type="predicted"/>
<dbReference type="SUPFAM" id="SSF53335">
    <property type="entry name" value="S-adenosyl-L-methionine-dependent methyltransferases"/>
    <property type="match status" value="1"/>
</dbReference>
<accession>A0A8J3CA94</accession>
<feature type="region of interest" description="Disordered" evidence="2">
    <location>
        <begin position="1"/>
        <end position="32"/>
    </location>
</feature>
<evidence type="ECO:0000256" key="1">
    <source>
        <dbReference type="ARBA" id="ARBA00022679"/>
    </source>
</evidence>
<dbReference type="Pfam" id="PF08241">
    <property type="entry name" value="Methyltransf_11"/>
    <property type="match status" value="1"/>
</dbReference>
<sequence>MTDGPTTPDDPYSTGALTKDSPTERTRLESIQSSTDAFSLDILTGLGLAPDWECLELGAGAGSIAYALAERCPRGRVVAVDVDTRYLDAGKAPNLEVVQADITDSDYAPGQFDLVHARFVFCHLAARDDLVARATRWLKPGGWLVVTDPYQLPADTSPFPAVRRLMAAYQDVYATHGADLTWARQIPSLLARNGLSSIDFVGRLGCMGNLARDRWQPLVNQVAPAMLESGAVSQADIDEFRERLNDPTFIDIPQFILTAWGRLPSTGQ</sequence>
<dbReference type="CDD" id="cd02440">
    <property type="entry name" value="AdoMet_MTases"/>
    <property type="match status" value="1"/>
</dbReference>